<reference evidence="3" key="2">
    <citation type="journal article" date="2022" name="Microb. Genom.">
        <title>A chromosome-scale genome assembly of the tomato pathogen Cladosporium fulvum reveals a compartmentalized genome architecture and the presence of a dispensable chromosome.</title>
        <authorList>
            <person name="Zaccaron A.Z."/>
            <person name="Chen L.H."/>
            <person name="Samaras A."/>
            <person name="Stergiopoulos I."/>
        </authorList>
    </citation>
    <scope>NUCLEOTIDE SEQUENCE</scope>
    <source>
        <strain evidence="3">Race5_Kim</strain>
    </source>
</reference>
<dbReference type="InterPro" id="IPR000626">
    <property type="entry name" value="Ubiquitin-like_dom"/>
</dbReference>
<evidence type="ECO:0000313" key="3">
    <source>
        <dbReference type="EMBL" id="UJO11207.1"/>
    </source>
</evidence>
<dbReference type="GeneID" id="71982111"/>
<dbReference type="InterPro" id="IPR011333">
    <property type="entry name" value="SKP1/BTB/POZ_sf"/>
</dbReference>
<gene>
    <name evidence="3" type="ORF">CLAFUR5_02233</name>
</gene>
<evidence type="ECO:0000259" key="2">
    <source>
        <dbReference type="PROSITE" id="PS50097"/>
    </source>
</evidence>
<dbReference type="InterPro" id="IPR000210">
    <property type="entry name" value="BTB/POZ_dom"/>
</dbReference>
<reference evidence="3" key="1">
    <citation type="submission" date="2021-12" db="EMBL/GenBank/DDBJ databases">
        <authorList>
            <person name="Zaccaron A."/>
            <person name="Stergiopoulos I."/>
        </authorList>
    </citation>
    <scope>NUCLEOTIDE SEQUENCE</scope>
    <source>
        <strain evidence="3">Race5_Kim</strain>
    </source>
</reference>
<dbReference type="PROSITE" id="PS50053">
    <property type="entry name" value="UBIQUITIN_2"/>
    <property type="match status" value="1"/>
</dbReference>
<dbReference type="KEGG" id="ffu:CLAFUR5_02233"/>
<dbReference type="SUPFAM" id="SSF54236">
    <property type="entry name" value="Ubiquitin-like"/>
    <property type="match status" value="1"/>
</dbReference>
<dbReference type="EMBL" id="CP090163">
    <property type="protein sequence ID" value="UJO11207.1"/>
    <property type="molecule type" value="Genomic_DNA"/>
</dbReference>
<protein>
    <recommendedName>
        <fullName evidence="5">BTB domain-containing protein</fullName>
    </recommendedName>
</protein>
<evidence type="ECO:0008006" key="5">
    <source>
        <dbReference type="Google" id="ProtNLM"/>
    </source>
</evidence>
<dbReference type="AlphaFoldDB" id="A0A9Q8P300"/>
<dbReference type="SMART" id="SM00213">
    <property type="entry name" value="UBQ"/>
    <property type="match status" value="1"/>
</dbReference>
<dbReference type="Proteomes" id="UP000756132">
    <property type="component" value="Chromosome 1"/>
</dbReference>
<dbReference type="PROSITE" id="PS50097">
    <property type="entry name" value="BTB"/>
    <property type="match status" value="1"/>
</dbReference>
<accession>A0A9Q8P300</accession>
<dbReference type="SUPFAM" id="SSF54695">
    <property type="entry name" value="POZ domain"/>
    <property type="match status" value="1"/>
</dbReference>
<dbReference type="PANTHER" id="PTHR47843:SF2">
    <property type="entry name" value="BTB DOMAIN-CONTAINING PROTEIN"/>
    <property type="match status" value="1"/>
</dbReference>
<name>A0A9Q8P300_PASFU</name>
<feature type="domain" description="BTB" evidence="2">
    <location>
        <begin position="10"/>
        <end position="81"/>
    </location>
</feature>
<proteinExistence type="predicted"/>
<organism evidence="3 4">
    <name type="scientific">Passalora fulva</name>
    <name type="common">Tomato leaf mold</name>
    <name type="synonym">Cladosporium fulvum</name>
    <dbReference type="NCBI Taxonomy" id="5499"/>
    <lineage>
        <taxon>Eukaryota</taxon>
        <taxon>Fungi</taxon>
        <taxon>Dikarya</taxon>
        <taxon>Ascomycota</taxon>
        <taxon>Pezizomycotina</taxon>
        <taxon>Dothideomycetes</taxon>
        <taxon>Dothideomycetidae</taxon>
        <taxon>Mycosphaerellales</taxon>
        <taxon>Mycosphaerellaceae</taxon>
        <taxon>Fulvia</taxon>
    </lineage>
</organism>
<feature type="domain" description="Ubiquitin-like" evidence="1">
    <location>
        <begin position="86"/>
        <end position="157"/>
    </location>
</feature>
<dbReference type="OrthoDB" id="1022638at2759"/>
<dbReference type="Gene3D" id="3.10.20.90">
    <property type="entry name" value="Phosphatidylinositol 3-kinase Catalytic Subunit, Chain A, domain 1"/>
    <property type="match status" value="1"/>
</dbReference>
<evidence type="ECO:0000313" key="4">
    <source>
        <dbReference type="Proteomes" id="UP000756132"/>
    </source>
</evidence>
<dbReference type="Pfam" id="PF00240">
    <property type="entry name" value="ubiquitin"/>
    <property type="match status" value="1"/>
</dbReference>
<evidence type="ECO:0000259" key="1">
    <source>
        <dbReference type="PROSITE" id="PS50053"/>
    </source>
</evidence>
<dbReference type="Pfam" id="PF00651">
    <property type="entry name" value="BTB"/>
    <property type="match status" value="1"/>
</dbReference>
<keyword evidence="4" id="KW-1185">Reference proteome</keyword>
<dbReference type="InterPro" id="IPR029071">
    <property type="entry name" value="Ubiquitin-like_domsf"/>
</dbReference>
<dbReference type="PANTHER" id="PTHR47843">
    <property type="entry name" value="BTB DOMAIN-CONTAINING PROTEIN-RELATED"/>
    <property type="match status" value="1"/>
</dbReference>
<dbReference type="Gene3D" id="3.30.710.10">
    <property type="entry name" value="Potassium Channel Kv1.1, Chain A"/>
    <property type="match status" value="1"/>
</dbReference>
<sequence>MTPTSDLQSQPLTVVVGSGDETQTFYLHESLAVKHSEFFTASMRNGWTEATTKTIPLSEYSPEIFGAFANFIYHGRFELEPARVGMQLELKTVGQSSYKLEVLPTTTIKEVKNMMNIKEGLPTEFSRIVIRGDTKWADDDLTLSQCNINENRTAFLIRGIREPRNDSGKGSYPLLDTGAARLVEHWILGDKLQSSSFKDYITDRLIEELHCSFYWPVQGSQTVYSQTAGNNSIKRLMVEIAARMWKSDHFNNITTDPAAYEFCRDLAIRMGTMTAEERAKPFNPEPCEFHEHKKDGTECYKAMFVQP</sequence>
<dbReference type="RefSeq" id="XP_047755573.1">
    <property type="nucleotide sequence ID" value="XM_047901381.1"/>
</dbReference>